<evidence type="ECO:0000313" key="3">
    <source>
        <dbReference type="Proteomes" id="UP000317650"/>
    </source>
</evidence>
<protein>
    <submittedName>
        <fullName evidence="2">Uncharacterized protein</fullName>
    </submittedName>
</protein>
<name>A0A4S8ILG0_MUSBA</name>
<organism evidence="2 3">
    <name type="scientific">Musa balbisiana</name>
    <name type="common">Banana</name>
    <dbReference type="NCBI Taxonomy" id="52838"/>
    <lineage>
        <taxon>Eukaryota</taxon>
        <taxon>Viridiplantae</taxon>
        <taxon>Streptophyta</taxon>
        <taxon>Embryophyta</taxon>
        <taxon>Tracheophyta</taxon>
        <taxon>Spermatophyta</taxon>
        <taxon>Magnoliopsida</taxon>
        <taxon>Liliopsida</taxon>
        <taxon>Zingiberales</taxon>
        <taxon>Musaceae</taxon>
        <taxon>Musa</taxon>
    </lineage>
</organism>
<feature type="region of interest" description="Disordered" evidence="1">
    <location>
        <begin position="86"/>
        <end position="105"/>
    </location>
</feature>
<comment type="caution">
    <text evidence="2">The sequence shown here is derived from an EMBL/GenBank/DDBJ whole genome shotgun (WGS) entry which is preliminary data.</text>
</comment>
<evidence type="ECO:0000313" key="2">
    <source>
        <dbReference type="EMBL" id="THU49288.1"/>
    </source>
</evidence>
<dbReference type="AlphaFoldDB" id="A0A4S8ILG0"/>
<dbReference type="EMBL" id="PYDT01000009">
    <property type="protein sequence ID" value="THU49288.1"/>
    <property type="molecule type" value="Genomic_DNA"/>
</dbReference>
<reference evidence="2 3" key="1">
    <citation type="journal article" date="2019" name="Nat. Plants">
        <title>Genome sequencing of Musa balbisiana reveals subgenome evolution and function divergence in polyploid bananas.</title>
        <authorList>
            <person name="Yao X."/>
        </authorList>
    </citation>
    <scope>NUCLEOTIDE SEQUENCE [LARGE SCALE GENOMIC DNA]</scope>
    <source>
        <strain evidence="3">cv. DH-PKW</strain>
        <tissue evidence="2">Leaves</tissue>
    </source>
</reference>
<gene>
    <name evidence="2" type="ORF">C4D60_Mb06t07980</name>
</gene>
<evidence type="ECO:0000256" key="1">
    <source>
        <dbReference type="SAM" id="MobiDB-lite"/>
    </source>
</evidence>
<keyword evidence="3" id="KW-1185">Reference proteome</keyword>
<dbReference type="Proteomes" id="UP000317650">
    <property type="component" value="Chromosome 6"/>
</dbReference>
<proteinExistence type="predicted"/>
<accession>A0A4S8ILG0</accession>
<sequence>MNIRALIPTDSSTICCTLTPAGSKHYLPSTVDSSESKEAVVAIMTVVLVPTTAAHKSPKEIKEWRTGEEAIWQQIQNKAWAGQCQDQERDGMEEEMVDGQGRGTLSIKPAQFATMEKRNH</sequence>